<dbReference type="OrthoDB" id="4082176at2759"/>
<feature type="region of interest" description="Disordered" evidence="5">
    <location>
        <begin position="1"/>
        <end position="26"/>
    </location>
</feature>
<sequence length="180" mass="21318">MGKKQQQQSHTEPVHLDHLTTPPKVRTSHDVKFDNLEQFEAYIKDESWDNEFDNLNAHLTYLPPFIMHEIHDNEENIKPQMNCLNKKFRRQLHHHLVKHLIPDISKMAGVDYQFDKAEEEQISNAYGTSTIYKWHFKDESNHGFDEKEFESRNHWIAELNVESNSSDPFVTVDFKCVPTI</sequence>
<dbReference type="EMBL" id="KV453876">
    <property type="protein sequence ID" value="ODV82704.1"/>
    <property type="molecule type" value="Genomic_DNA"/>
</dbReference>
<evidence type="ECO:0000313" key="7">
    <source>
        <dbReference type="Proteomes" id="UP000094801"/>
    </source>
</evidence>
<evidence type="ECO:0000256" key="2">
    <source>
        <dbReference type="ARBA" id="ARBA00004202"/>
    </source>
</evidence>
<evidence type="ECO:0000256" key="3">
    <source>
        <dbReference type="ARBA" id="ARBA00009268"/>
    </source>
</evidence>
<dbReference type="Proteomes" id="UP000094801">
    <property type="component" value="Unassembled WGS sequence"/>
</dbReference>
<comment type="subcellular location">
    <subcellularLocation>
        <location evidence="2">Cell membrane</location>
        <topology evidence="2">Peripheral membrane protein</topology>
    </subcellularLocation>
</comment>
<organism evidence="6 7">
    <name type="scientific">[Candida] arabinofermentans NRRL YB-2248</name>
    <dbReference type="NCBI Taxonomy" id="983967"/>
    <lineage>
        <taxon>Eukaryota</taxon>
        <taxon>Fungi</taxon>
        <taxon>Dikarya</taxon>
        <taxon>Ascomycota</taxon>
        <taxon>Saccharomycotina</taxon>
        <taxon>Pichiomycetes</taxon>
        <taxon>Pichiales</taxon>
        <taxon>Pichiaceae</taxon>
        <taxon>Ogataea</taxon>
        <taxon>Ogataea/Candida clade</taxon>
    </lineage>
</organism>
<comment type="function">
    <text evidence="1">Involved in the control of energetic metabolism and significantly contribute to cell fitness, especially under respiratory growth conditions.</text>
</comment>
<dbReference type="GO" id="GO:0005886">
    <property type="term" value="C:plasma membrane"/>
    <property type="evidence" value="ECO:0007669"/>
    <property type="project" value="UniProtKB-SubCell"/>
</dbReference>
<keyword evidence="7" id="KW-1185">Reference proteome</keyword>
<gene>
    <name evidence="6" type="ORF">CANARDRAFT_30622</name>
</gene>
<evidence type="ECO:0000256" key="4">
    <source>
        <dbReference type="ARBA" id="ARBA00021474"/>
    </source>
</evidence>
<accession>A0A1E4ST74</accession>
<evidence type="ECO:0000313" key="6">
    <source>
        <dbReference type="EMBL" id="ODV82704.1"/>
    </source>
</evidence>
<reference evidence="7" key="1">
    <citation type="submission" date="2016-04" db="EMBL/GenBank/DDBJ databases">
        <title>Comparative genomics of biotechnologically important yeasts.</title>
        <authorList>
            <consortium name="DOE Joint Genome Institute"/>
            <person name="Riley R."/>
            <person name="Haridas S."/>
            <person name="Wolfe K.H."/>
            <person name="Lopes M.R."/>
            <person name="Hittinger C.T."/>
            <person name="Goker M."/>
            <person name="Salamov A."/>
            <person name="Wisecaver J."/>
            <person name="Long T.M."/>
            <person name="Aerts A.L."/>
            <person name="Barry K."/>
            <person name="Choi C."/>
            <person name="Clum A."/>
            <person name="Coughlan A.Y."/>
            <person name="Deshpande S."/>
            <person name="Douglass A.P."/>
            <person name="Hanson S.J."/>
            <person name="Klenk H.-P."/>
            <person name="Labutti K."/>
            <person name="Lapidus A."/>
            <person name="Lindquist E."/>
            <person name="Lipzen A."/>
            <person name="Meier-Kolthoff J.P."/>
            <person name="Ohm R.A."/>
            <person name="Otillar R.P."/>
            <person name="Pangilinan J."/>
            <person name="Peng Y."/>
            <person name="Rokas A."/>
            <person name="Rosa C.A."/>
            <person name="Scheuner C."/>
            <person name="Sibirny A.A."/>
            <person name="Slot J.C."/>
            <person name="Stielow J.B."/>
            <person name="Sun H."/>
            <person name="Kurtzman C.P."/>
            <person name="Blackwell M."/>
            <person name="Grigoriev I.V."/>
            <person name="Jeffries T.W."/>
        </authorList>
    </citation>
    <scope>NUCLEOTIDE SEQUENCE [LARGE SCALE GENOMIC DNA]</scope>
    <source>
        <strain evidence="7">NRRL YB-2248</strain>
    </source>
</reference>
<dbReference type="GO" id="GO:0006112">
    <property type="term" value="P:energy reserve metabolic process"/>
    <property type="evidence" value="ECO:0007669"/>
    <property type="project" value="InterPro"/>
</dbReference>
<dbReference type="InterPro" id="IPR038235">
    <property type="entry name" value="RGI1_sf"/>
</dbReference>
<evidence type="ECO:0000256" key="5">
    <source>
        <dbReference type="SAM" id="MobiDB-lite"/>
    </source>
</evidence>
<dbReference type="Pfam" id="PF10843">
    <property type="entry name" value="RGI1"/>
    <property type="match status" value="1"/>
</dbReference>
<protein>
    <recommendedName>
        <fullName evidence="4">Respiratory growth induced protein 1</fullName>
    </recommendedName>
</protein>
<dbReference type="InterPro" id="IPR022554">
    <property type="entry name" value="RGI1"/>
</dbReference>
<comment type="similarity">
    <text evidence="3">Belongs to the RGI1 family.</text>
</comment>
<name>A0A1E4ST74_9ASCO</name>
<feature type="compositionally biased region" description="Polar residues" evidence="5">
    <location>
        <begin position="1"/>
        <end position="11"/>
    </location>
</feature>
<proteinExistence type="inferred from homology"/>
<dbReference type="AlphaFoldDB" id="A0A1E4ST74"/>
<dbReference type="Gene3D" id="3.40.1000.40">
    <property type="entry name" value="Respiratory growth induced protein 1"/>
    <property type="match status" value="1"/>
</dbReference>
<evidence type="ECO:0000256" key="1">
    <source>
        <dbReference type="ARBA" id="ARBA00003033"/>
    </source>
</evidence>